<dbReference type="EMBL" id="JBFOLK010000002">
    <property type="protein sequence ID" value="KAL2533736.1"/>
    <property type="molecule type" value="Genomic_DNA"/>
</dbReference>
<dbReference type="AlphaFoldDB" id="A0ABD1V983"/>
<gene>
    <name evidence="1" type="ORF">Adt_07087</name>
</gene>
<organism evidence="1 2">
    <name type="scientific">Abeliophyllum distichum</name>
    <dbReference type="NCBI Taxonomy" id="126358"/>
    <lineage>
        <taxon>Eukaryota</taxon>
        <taxon>Viridiplantae</taxon>
        <taxon>Streptophyta</taxon>
        <taxon>Embryophyta</taxon>
        <taxon>Tracheophyta</taxon>
        <taxon>Spermatophyta</taxon>
        <taxon>Magnoliopsida</taxon>
        <taxon>eudicotyledons</taxon>
        <taxon>Gunneridae</taxon>
        <taxon>Pentapetalae</taxon>
        <taxon>asterids</taxon>
        <taxon>lamiids</taxon>
        <taxon>Lamiales</taxon>
        <taxon>Oleaceae</taxon>
        <taxon>Forsythieae</taxon>
        <taxon>Abeliophyllum</taxon>
    </lineage>
</organism>
<accession>A0ABD1V983</accession>
<name>A0ABD1V983_9LAMI</name>
<evidence type="ECO:0000313" key="1">
    <source>
        <dbReference type="EMBL" id="KAL2533736.1"/>
    </source>
</evidence>
<sequence>MYQQPQHYGDGQQAQRPLFPILTENPKQTRSFEVDDDNENLPFSAGIINVSISHEFCVPKIIPYIGKEDHLDHVNTYKMEISLRGATPPPEMQSFPPHLVKRGEKVPASTPVQRLHDIRQVESEPLQSYLSRFNKKMLFCERITDAEAFSALKGGLDMNLPFWRDVRKKNSTTFDQLVEMITEEITNDNMILHRNCRGVAPNQMPRMNYERG</sequence>
<evidence type="ECO:0000313" key="2">
    <source>
        <dbReference type="Proteomes" id="UP001604336"/>
    </source>
</evidence>
<proteinExistence type="predicted"/>
<protein>
    <recommendedName>
        <fullName evidence="3">Retrotransposon gag domain-containing protein</fullName>
    </recommendedName>
</protein>
<dbReference type="Proteomes" id="UP001604336">
    <property type="component" value="Unassembled WGS sequence"/>
</dbReference>
<comment type="caution">
    <text evidence="1">The sequence shown here is derived from an EMBL/GenBank/DDBJ whole genome shotgun (WGS) entry which is preliminary data.</text>
</comment>
<evidence type="ECO:0008006" key="3">
    <source>
        <dbReference type="Google" id="ProtNLM"/>
    </source>
</evidence>
<reference evidence="2" key="1">
    <citation type="submission" date="2024-07" db="EMBL/GenBank/DDBJ databases">
        <title>Two chromosome-level genome assemblies of Korean endemic species Abeliophyllum distichum and Forsythia ovata (Oleaceae).</title>
        <authorList>
            <person name="Jang H."/>
        </authorList>
    </citation>
    <scope>NUCLEOTIDE SEQUENCE [LARGE SCALE GENOMIC DNA]</scope>
</reference>
<keyword evidence="2" id="KW-1185">Reference proteome</keyword>